<accession>A0A437STS7</accession>
<name>A0A437STS7_9LACO</name>
<evidence type="ECO:0000313" key="8">
    <source>
        <dbReference type="Proteomes" id="UP000288291"/>
    </source>
</evidence>
<organism evidence="7 8">
    <name type="scientific">Lactobacillus xujianguonis</name>
    <dbReference type="NCBI Taxonomy" id="2495899"/>
    <lineage>
        <taxon>Bacteria</taxon>
        <taxon>Bacillati</taxon>
        <taxon>Bacillota</taxon>
        <taxon>Bacilli</taxon>
        <taxon>Lactobacillales</taxon>
        <taxon>Lactobacillaceae</taxon>
        <taxon>Lactobacillus</taxon>
    </lineage>
</organism>
<gene>
    <name evidence="7" type="ORF">EJK17_08225</name>
</gene>
<evidence type="ECO:0000256" key="2">
    <source>
        <dbReference type="ARBA" id="ARBA00022692"/>
    </source>
</evidence>
<dbReference type="AlphaFoldDB" id="A0A437STS7"/>
<dbReference type="InterPro" id="IPR058795">
    <property type="entry name" value="LcnD_C"/>
</dbReference>
<evidence type="ECO:0000256" key="5">
    <source>
        <dbReference type="SAM" id="Phobius"/>
    </source>
</evidence>
<dbReference type="EMBL" id="RXIA01000022">
    <property type="protein sequence ID" value="RVU70349.1"/>
    <property type="molecule type" value="Genomic_DNA"/>
</dbReference>
<evidence type="ECO:0000313" key="7">
    <source>
        <dbReference type="EMBL" id="RVU70349.1"/>
    </source>
</evidence>
<dbReference type="Proteomes" id="UP000288291">
    <property type="component" value="Unassembled WGS sequence"/>
</dbReference>
<dbReference type="Gene3D" id="2.40.30.170">
    <property type="match status" value="1"/>
</dbReference>
<feature type="transmembrane region" description="Helical" evidence="5">
    <location>
        <begin position="20"/>
        <end position="42"/>
    </location>
</feature>
<dbReference type="Pfam" id="PF25940">
    <property type="entry name" value="LcnD_C"/>
    <property type="match status" value="1"/>
</dbReference>
<sequence length="211" mass="24079">MDDKNYDSSEFYSYKFKNFSTMTIAPMAILVILLLIGSFFAVKQNVVKSMGIVEPKQVLNVPISKYHEGQIIKKNKQVKLLDNQKQKLKSDRIVHRDENKKVAYLMPRITNHKKLQLVSYLPGSQITAIAKGQTVYFQVPNAQGNTLRLKGKVTRVDTYPVTIHKQSVYQVLATVKATSVDKLRYGMQGDLTIITGKTTYFNYIKDKVLNQ</sequence>
<comment type="caution">
    <text evidence="7">The sequence shown here is derived from an EMBL/GenBank/DDBJ whole genome shotgun (WGS) entry which is preliminary data.</text>
</comment>
<keyword evidence="3 5" id="KW-1133">Transmembrane helix</keyword>
<proteinExistence type="predicted"/>
<dbReference type="RefSeq" id="WP_127796339.1">
    <property type="nucleotide sequence ID" value="NZ_ML136890.1"/>
</dbReference>
<keyword evidence="2 5" id="KW-0812">Transmembrane</keyword>
<feature type="domain" description="LcnD-like C-terminal" evidence="6">
    <location>
        <begin position="112"/>
        <end position="197"/>
    </location>
</feature>
<evidence type="ECO:0000259" key="6">
    <source>
        <dbReference type="Pfam" id="PF25940"/>
    </source>
</evidence>
<evidence type="ECO:0000256" key="4">
    <source>
        <dbReference type="ARBA" id="ARBA00023136"/>
    </source>
</evidence>
<keyword evidence="8" id="KW-1185">Reference proteome</keyword>
<comment type="subcellular location">
    <subcellularLocation>
        <location evidence="1">Membrane</location>
    </subcellularLocation>
</comment>
<protein>
    <submittedName>
        <fullName evidence="7">HlyD family efflux transporter periplasmic adaptor subunit</fullName>
    </submittedName>
</protein>
<evidence type="ECO:0000256" key="1">
    <source>
        <dbReference type="ARBA" id="ARBA00004370"/>
    </source>
</evidence>
<evidence type="ECO:0000256" key="3">
    <source>
        <dbReference type="ARBA" id="ARBA00022989"/>
    </source>
</evidence>
<reference evidence="7 8" key="1">
    <citation type="submission" date="2018-12" db="EMBL/GenBank/DDBJ databases">
        <authorList>
            <person name="Meng J."/>
        </authorList>
    </citation>
    <scope>NUCLEOTIDE SEQUENCE [LARGE SCALE GENOMIC DNA]</scope>
    <source>
        <strain evidence="7 8">HT111-2</strain>
    </source>
</reference>
<keyword evidence="4 5" id="KW-0472">Membrane</keyword>